<organism evidence="13 14">
    <name type="scientific">Saccharothrix espanaensis (strain ATCC 51144 / DSM 44229 / JCM 9112 / NBRC 15066 / NRRL 15764)</name>
    <dbReference type="NCBI Taxonomy" id="1179773"/>
    <lineage>
        <taxon>Bacteria</taxon>
        <taxon>Bacillati</taxon>
        <taxon>Actinomycetota</taxon>
        <taxon>Actinomycetes</taxon>
        <taxon>Pseudonocardiales</taxon>
        <taxon>Pseudonocardiaceae</taxon>
        <taxon>Saccharothrix</taxon>
    </lineage>
</organism>
<dbReference type="SUPFAM" id="SSF90123">
    <property type="entry name" value="ABC transporter transmembrane region"/>
    <property type="match status" value="1"/>
</dbReference>
<gene>
    <name evidence="13" type="ordered locus">BN6_52950</name>
</gene>
<dbReference type="SMART" id="SM00382">
    <property type="entry name" value="AAA"/>
    <property type="match status" value="1"/>
</dbReference>
<dbReference type="PANTHER" id="PTHR24221">
    <property type="entry name" value="ATP-BINDING CASSETTE SUB-FAMILY B"/>
    <property type="match status" value="1"/>
</dbReference>
<feature type="transmembrane region" description="Helical" evidence="10">
    <location>
        <begin position="377"/>
        <end position="398"/>
    </location>
</feature>
<evidence type="ECO:0000256" key="4">
    <source>
        <dbReference type="ARBA" id="ARBA00022692"/>
    </source>
</evidence>
<feature type="transmembrane region" description="Helical" evidence="10">
    <location>
        <begin position="116"/>
        <end position="137"/>
    </location>
</feature>
<evidence type="ECO:0000256" key="8">
    <source>
        <dbReference type="ARBA" id="ARBA00023136"/>
    </source>
</evidence>
<dbReference type="InterPro" id="IPR039421">
    <property type="entry name" value="Type_1_exporter"/>
</dbReference>
<evidence type="ECO:0000259" key="12">
    <source>
        <dbReference type="PROSITE" id="PS50929"/>
    </source>
</evidence>
<dbReference type="Pfam" id="PF00005">
    <property type="entry name" value="ABC_tran"/>
    <property type="match status" value="1"/>
</dbReference>
<keyword evidence="7 10" id="KW-1133">Transmembrane helix</keyword>
<dbReference type="GO" id="GO:0140359">
    <property type="term" value="F:ABC-type transporter activity"/>
    <property type="evidence" value="ECO:0007669"/>
    <property type="project" value="InterPro"/>
</dbReference>
<dbReference type="PANTHER" id="PTHR24221:SF654">
    <property type="entry name" value="ATP-BINDING CASSETTE SUB-FAMILY B MEMBER 6"/>
    <property type="match status" value="1"/>
</dbReference>
<dbReference type="InterPro" id="IPR027417">
    <property type="entry name" value="P-loop_NTPase"/>
</dbReference>
<evidence type="ECO:0000256" key="10">
    <source>
        <dbReference type="SAM" id="Phobius"/>
    </source>
</evidence>
<dbReference type="PATRIC" id="fig|1179773.3.peg.5329"/>
<dbReference type="FunFam" id="3.40.50.300:FF:000299">
    <property type="entry name" value="ABC transporter ATP-binding protein/permease"/>
    <property type="match status" value="1"/>
</dbReference>
<dbReference type="Pfam" id="PF00664">
    <property type="entry name" value="ABC_membrane"/>
    <property type="match status" value="1"/>
</dbReference>
<feature type="domain" description="ABC transporter" evidence="11">
    <location>
        <begin position="427"/>
        <end position="659"/>
    </location>
</feature>
<accession>K0K6N9</accession>
<dbReference type="Gene3D" id="3.40.50.300">
    <property type="entry name" value="P-loop containing nucleotide triphosphate hydrolases"/>
    <property type="match status" value="1"/>
</dbReference>
<feature type="transmembrane region" description="Helical" evidence="10">
    <location>
        <begin position="256"/>
        <end position="277"/>
    </location>
</feature>
<feature type="domain" description="ABC transmembrane type-1" evidence="12">
    <location>
        <begin position="118"/>
        <end position="356"/>
    </location>
</feature>
<dbReference type="KEGG" id="sesp:BN6_52950"/>
<dbReference type="RefSeq" id="WP_015102671.1">
    <property type="nucleotide sequence ID" value="NC_019673.1"/>
</dbReference>
<dbReference type="HOGENOM" id="CLU_000604_84_3_11"/>
<dbReference type="SUPFAM" id="SSF52540">
    <property type="entry name" value="P-loop containing nucleoside triphosphate hydrolases"/>
    <property type="match status" value="1"/>
</dbReference>
<evidence type="ECO:0000256" key="5">
    <source>
        <dbReference type="ARBA" id="ARBA00022741"/>
    </source>
</evidence>
<evidence type="ECO:0000256" key="9">
    <source>
        <dbReference type="ARBA" id="ARBA00061644"/>
    </source>
</evidence>
<dbReference type="Proteomes" id="UP000006281">
    <property type="component" value="Chromosome"/>
</dbReference>
<evidence type="ECO:0000259" key="11">
    <source>
        <dbReference type="PROSITE" id="PS50893"/>
    </source>
</evidence>
<dbReference type="AlphaFoldDB" id="K0K6N9"/>
<dbReference type="GO" id="GO:0005886">
    <property type="term" value="C:plasma membrane"/>
    <property type="evidence" value="ECO:0007669"/>
    <property type="project" value="UniProtKB-SubCell"/>
</dbReference>
<keyword evidence="3" id="KW-1003">Cell membrane</keyword>
<protein>
    <submittedName>
        <fullName evidence="13">ABC transporter related protein</fullName>
    </submittedName>
</protein>
<keyword evidence="14" id="KW-1185">Reference proteome</keyword>
<sequence length="683" mass="71707">MSAPPADPLAALRAHARQSGIRLRRTRLDRGWWRRDIGPLIGRGTDGTGDPVAVPLVFARGRYHVVDPVTRARTPVDAAGATAFTDSVAVPHLPLPARARLRDLLRRGLTGNGRDLRGMLVAGALVAILHLATPLIIGQVLGGLVRGDLRGMAWDVVLYLATAVAAALLEVVLNLRALRFEDRFEANLHLALWDRLLRLPTGFFRGTTSGALANRVLGVAHVRQALDGVPARALLALCTACAGVGLLLVVESGLTWVGFGLVVGTALVSAALGAVVVRRQRAALPAEHRAASVTDEVLAGVTTIKTAAAEPRAFNRWAEAAVAARAGVQGVRRVQAGLAALVTALPISAQLVLLAVLSGPLSGQVPADRFFTANAGLALLVQATITLCAAGVDVAAALPRLGEVSDVLAASPESEPGARPVELAGEIEVRDVTFRYPGSAAPVLDGVSLHVRPGEFVALVGPSGSGKSTLLRLLLGFERPGTGAVRYDGQDLAGLDVGAVRRQCGVVLQDGRLFGGTLRENICGADPLPIEAVWEAVRLAGLEEDVRRLPMGLHTVVPFGGGTLSVGQRQRVLIARALATKPRVLFFDEATSALDNRTQEVVTAGTRRSAATRVVVAHRLSTVRDADRIVVLDRGRVVQSGTFDELFADTDGLFHRLAARQVVGAPFEHAAARSGERPAPEVG</sequence>
<evidence type="ECO:0000256" key="7">
    <source>
        <dbReference type="ARBA" id="ARBA00022989"/>
    </source>
</evidence>
<reference evidence="13 14" key="1">
    <citation type="journal article" date="2012" name="BMC Genomics">
        <title>Complete genome sequence of Saccharothrix espanaensis DSM 44229T and comparison to the other completely sequenced Pseudonocardiaceae.</title>
        <authorList>
            <person name="Strobel T."/>
            <person name="Al-Dilaimi A."/>
            <person name="Blom J."/>
            <person name="Gessner A."/>
            <person name="Kalinowski J."/>
            <person name="Luzhetska M."/>
            <person name="Puhler A."/>
            <person name="Szczepanowski R."/>
            <person name="Bechthold A."/>
            <person name="Ruckert C."/>
        </authorList>
    </citation>
    <scope>NUCLEOTIDE SEQUENCE [LARGE SCALE GENOMIC DNA]</scope>
    <source>
        <strain evidence="14">ATCC 51144 / DSM 44229 / JCM 9112 / NBRC 15066 / NRRL 15764</strain>
    </source>
</reference>
<dbReference type="InterPro" id="IPR017871">
    <property type="entry name" value="ABC_transporter-like_CS"/>
</dbReference>
<dbReference type="PROSITE" id="PS50929">
    <property type="entry name" value="ABC_TM1F"/>
    <property type="match status" value="1"/>
</dbReference>
<evidence type="ECO:0000256" key="1">
    <source>
        <dbReference type="ARBA" id="ARBA00004651"/>
    </source>
</evidence>
<dbReference type="InterPro" id="IPR011527">
    <property type="entry name" value="ABC1_TM_dom"/>
</dbReference>
<dbReference type="PROSITE" id="PS00211">
    <property type="entry name" value="ABC_TRANSPORTER_1"/>
    <property type="match status" value="1"/>
</dbReference>
<keyword evidence="2" id="KW-0813">Transport</keyword>
<keyword evidence="6" id="KW-0067">ATP-binding</keyword>
<dbReference type="STRING" id="1179773.BN6_52950"/>
<keyword evidence="8 10" id="KW-0472">Membrane</keyword>
<dbReference type="Gene3D" id="1.20.1560.10">
    <property type="entry name" value="ABC transporter type 1, transmembrane domain"/>
    <property type="match status" value="1"/>
</dbReference>
<dbReference type="InterPro" id="IPR003593">
    <property type="entry name" value="AAA+_ATPase"/>
</dbReference>
<dbReference type="GO" id="GO:0034040">
    <property type="term" value="F:ATPase-coupled lipid transmembrane transporter activity"/>
    <property type="evidence" value="ECO:0007669"/>
    <property type="project" value="TreeGrafter"/>
</dbReference>
<dbReference type="PROSITE" id="PS50893">
    <property type="entry name" value="ABC_TRANSPORTER_2"/>
    <property type="match status" value="1"/>
</dbReference>
<feature type="transmembrane region" description="Helical" evidence="10">
    <location>
        <begin position="338"/>
        <end position="357"/>
    </location>
</feature>
<name>K0K6N9_SACES</name>
<dbReference type="eggNOG" id="COG2274">
    <property type="taxonomic scope" value="Bacteria"/>
</dbReference>
<evidence type="ECO:0000256" key="3">
    <source>
        <dbReference type="ARBA" id="ARBA00022475"/>
    </source>
</evidence>
<keyword evidence="4 10" id="KW-0812">Transmembrane</keyword>
<proteinExistence type="inferred from homology"/>
<dbReference type="InterPro" id="IPR003439">
    <property type="entry name" value="ABC_transporter-like_ATP-bd"/>
</dbReference>
<comment type="subcellular location">
    <subcellularLocation>
        <location evidence="1">Cell membrane</location>
        <topology evidence="1">Multi-pass membrane protein</topology>
    </subcellularLocation>
</comment>
<evidence type="ECO:0000256" key="6">
    <source>
        <dbReference type="ARBA" id="ARBA00022840"/>
    </source>
</evidence>
<dbReference type="EMBL" id="HE804045">
    <property type="protein sequence ID" value="CCH32559.1"/>
    <property type="molecule type" value="Genomic_DNA"/>
</dbReference>
<dbReference type="GO" id="GO:0016887">
    <property type="term" value="F:ATP hydrolysis activity"/>
    <property type="evidence" value="ECO:0007669"/>
    <property type="project" value="InterPro"/>
</dbReference>
<feature type="transmembrane region" description="Helical" evidence="10">
    <location>
        <begin position="157"/>
        <end position="175"/>
    </location>
</feature>
<dbReference type="BioCyc" id="SESP1179773:BN6_RS25595-MONOMER"/>
<feature type="transmembrane region" description="Helical" evidence="10">
    <location>
        <begin position="233"/>
        <end position="250"/>
    </location>
</feature>
<evidence type="ECO:0000256" key="2">
    <source>
        <dbReference type="ARBA" id="ARBA00022448"/>
    </source>
</evidence>
<evidence type="ECO:0000313" key="13">
    <source>
        <dbReference type="EMBL" id="CCH32559.1"/>
    </source>
</evidence>
<dbReference type="InterPro" id="IPR036640">
    <property type="entry name" value="ABC1_TM_sf"/>
</dbReference>
<comment type="similarity">
    <text evidence="9">Belongs to the ABC transporter superfamily. Lipid exporter (TC 3.A.1.106) family.</text>
</comment>
<keyword evidence="5" id="KW-0547">Nucleotide-binding</keyword>
<dbReference type="GO" id="GO:0005524">
    <property type="term" value="F:ATP binding"/>
    <property type="evidence" value="ECO:0007669"/>
    <property type="project" value="UniProtKB-KW"/>
</dbReference>
<evidence type="ECO:0000313" key="14">
    <source>
        <dbReference type="Proteomes" id="UP000006281"/>
    </source>
</evidence>